<gene>
    <name evidence="1" type="ORF">LPLAT_LOCUS2465</name>
</gene>
<dbReference type="Proteomes" id="UP001497644">
    <property type="component" value="Chromosome 11"/>
</dbReference>
<organism evidence="1 2">
    <name type="scientific">Lasius platythorax</name>
    <dbReference type="NCBI Taxonomy" id="488582"/>
    <lineage>
        <taxon>Eukaryota</taxon>
        <taxon>Metazoa</taxon>
        <taxon>Ecdysozoa</taxon>
        <taxon>Arthropoda</taxon>
        <taxon>Hexapoda</taxon>
        <taxon>Insecta</taxon>
        <taxon>Pterygota</taxon>
        <taxon>Neoptera</taxon>
        <taxon>Endopterygota</taxon>
        <taxon>Hymenoptera</taxon>
        <taxon>Apocrita</taxon>
        <taxon>Aculeata</taxon>
        <taxon>Formicoidea</taxon>
        <taxon>Formicidae</taxon>
        <taxon>Formicinae</taxon>
        <taxon>Lasius</taxon>
        <taxon>Lasius</taxon>
    </lineage>
</organism>
<dbReference type="EMBL" id="OZ034834">
    <property type="protein sequence ID" value="CAL1676237.1"/>
    <property type="molecule type" value="Genomic_DNA"/>
</dbReference>
<dbReference type="AlphaFoldDB" id="A0AAV2N831"/>
<reference evidence="1" key="1">
    <citation type="submission" date="2024-04" db="EMBL/GenBank/DDBJ databases">
        <authorList>
            <consortium name="Molecular Ecology Group"/>
        </authorList>
    </citation>
    <scope>NUCLEOTIDE SEQUENCE</scope>
</reference>
<evidence type="ECO:0000313" key="1">
    <source>
        <dbReference type="EMBL" id="CAL1676237.1"/>
    </source>
</evidence>
<name>A0AAV2N831_9HYME</name>
<keyword evidence="2" id="KW-1185">Reference proteome</keyword>
<proteinExistence type="predicted"/>
<sequence>MSTASRRLDPQSSWRHPCSPIDSALSLSRTTSEFNTARQFKGNESFVTFRDVSRAVVYSDLRLRQKFLRSCDMITLTVDGASEKSSLIGITISCSCSS</sequence>
<evidence type="ECO:0000313" key="2">
    <source>
        <dbReference type="Proteomes" id="UP001497644"/>
    </source>
</evidence>
<protein>
    <submittedName>
        <fullName evidence="1">Uncharacterized protein</fullName>
    </submittedName>
</protein>
<accession>A0AAV2N831</accession>